<dbReference type="EMBL" id="UHFF01000002">
    <property type="protein sequence ID" value="SUN44952.1"/>
    <property type="molecule type" value="Genomic_DNA"/>
</dbReference>
<evidence type="ECO:0000256" key="2">
    <source>
        <dbReference type="SAM" id="Coils"/>
    </source>
</evidence>
<dbReference type="GeneID" id="83704195"/>
<evidence type="ECO:0000313" key="5">
    <source>
        <dbReference type="EMBL" id="SUN44952.1"/>
    </source>
</evidence>
<dbReference type="GO" id="GO:0003677">
    <property type="term" value="F:DNA binding"/>
    <property type="evidence" value="ECO:0007669"/>
    <property type="project" value="UniProtKB-KW"/>
</dbReference>
<evidence type="ECO:0000256" key="1">
    <source>
        <dbReference type="ARBA" id="ARBA00023125"/>
    </source>
</evidence>
<dbReference type="InterPro" id="IPR009061">
    <property type="entry name" value="DNA-bd_dom_put_sf"/>
</dbReference>
<sequence>MSDIYSTGELAKAAGVTIRTVQYYDNRNLLSPSAITEGGRRQYTSADLSQLKRILFLRELDFSIERIKRIFAEDNTDQVLELLLQEHIRQLRAEAADKKAKLDRAVKLLKEVEKDACQSLDDLSDLALRIENQESWRQLQRRTWPQLILAIISYVLVMVLATWLRQIWLIWLGMSLFILAVNGLVWHYKKQVLYLCPNCHKIFEPTYKAFSLAGHTPKTRRLRCPHCQQKSFCLELAKEK</sequence>
<dbReference type="GO" id="GO:0003700">
    <property type="term" value="F:DNA-binding transcription factor activity"/>
    <property type="evidence" value="ECO:0007669"/>
    <property type="project" value="InterPro"/>
</dbReference>
<feature type="domain" description="HTH merR-type" evidence="4">
    <location>
        <begin position="1"/>
        <end position="73"/>
    </location>
</feature>
<name>A0A380JMH9_9STRE</name>
<dbReference type="SMART" id="SM00422">
    <property type="entry name" value="HTH_MERR"/>
    <property type="match status" value="1"/>
</dbReference>
<keyword evidence="3" id="KW-0472">Membrane</keyword>
<dbReference type="Pfam" id="PF13411">
    <property type="entry name" value="MerR_1"/>
    <property type="match status" value="1"/>
</dbReference>
<dbReference type="PRINTS" id="PR00040">
    <property type="entry name" value="HTHMERR"/>
</dbReference>
<feature type="transmembrane region" description="Helical" evidence="3">
    <location>
        <begin position="170"/>
        <end position="188"/>
    </location>
</feature>
<dbReference type="CDD" id="cd01106">
    <property type="entry name" value="HTH_TipAL-Mta"/>
    <property type="match status" value="1"/>
</dbReference>
<keyword evidence="3" id="KW-1133">Transmembrane helix</keyword>
<dbReference type="AlphaFoldDB" id="A0A380JMH9"/>
<dbReference type="InterPro" id="IPR000551">
    <property type="entry name" value="MerR-type_HTH_dom"/>
</dbReference>
<gene>
    <name evidence="5" type="primary">mta_1</name>
    <name evidence="5" type="ORF">NCTC12092_00302</name>
</gene>
<proteinExistence type="predicted"/>
<dbReference type="Gene3D" id="1.10.1660.10">
    <property type="match status" value="1"/>
</dbReference>
<protein>
    <submittedName>
        <fullName evidence="5">MerR family transcriptional regulator</fullName>
    </submittedName>
</protein>
<dbReference type="PANTHER" id="PTHR30204">
    <property type="entry name" value="REDOX-CYCLING DRUG-SENSING TRANSCRIPTIONAL ACTIVATOR SOXR"/>
    <property type="match status" value="1"/>
</dbReference>
<dbReference type="RefSeq" id="WP_115250579.1">
    <property type="nucleotide sequence ID" value="NZ_UHFF01000002.1"/>
</dbReference>
<dbReference type="PANTHER" id="PTHR30204:SF90">
    <property type="entry name" value="HTH-TYPE TRANSCRIPTIONAL ACTIVATOR MTA"/>
    <property type="match status" value="1"/>
</dbReference>
<evidence type="ECO:0000256" key="3">
    <source>
        <dbReference type="SAM" id="Phobius"/>
    </source>
</evidence>
<evidence type="ECO:0000313" key="6">
    <source>
        <dbReference type="Proteomes" id="UP000254461"/>
    </source>
</evidence>
<feature type="transmembrane region" description="Helical" evidence="3">
    <location>
        <begin position="147"/>
        <end position="164"/>
    </location>
</feature>
<feature type="coiled-coil region" evidence="2">
    <location>
        <begin position="88"/>
        <end position="115"/>
    </location>
</feature>
<dbReference type="InterPro" id="IPR047057">
    <property type="entry name" value="MerR_fam"/>
</dbReference>
<reference evidence="5 6" key="1">
    <citation type="submission" date="2018-06" db="EMBL/GenBank/DDBJ databases">
        <authorList>
            <consortium name="Pathogen Informatics"/>
            <person name="Doyle S."/>
        </authorList>
    </citation>
    <scope>NUCLEOTIDE SEQUENCE [LARGE SCALE GENOMIC DNA]</scope>
    <source>
        <strain evidence="5 6">NCTC12092</strain>
    </source>
</reference>
<evidence type="ECO:0000259" key="4">
    <source>
        <dbReference type="PROSITE" id="PS50937"/>
    </source>
</evidence>
<keyword evidence="3" id="KW-0812">Transmembrane</keyword>
<dbReference type="SUPFAM" id="SSF46955">
    <property type="entry name" value="Putative DNA-binding domain"/>
    <property type="match status" value="1"/>
</dbReference>
<accession>A0A380JMH9</accession>
<organism evidence="5 6">
    <name type="scientific">Streptococcus equi subsp. equi</name>
    <dbReference type="NCBI Taxonomy" id="148942"/>
    <lineage>
        <taxon>Bacteria</taxon>
        <taxon>Bacillati</taxon>
        <taxon>Bacillota</taxon>
        <taxon>Bacilli</taxon>
        <taxon>Lactobacillales</taxon>
        <taxon>Streptococcaceae</taxon>
        <taxon>Streptococcus</taxon>
    </lineage>
</organism>
<dbReference type="Proteomes" id="UP000254461">
    <property type="component" value="Unassembled WGS sequence"/>
</dbReference>
<keyword evidence="1" id="KW-0238">DNA-binding</keyword>
<keyword evidence="2" id="KW-0175">Coiled coil</keyword>
<dbReference type="PROSITE" id="PS50937">
    <property type="entry name" value="HTH_MERR_2"/>
    <property type="match status" value="1"/>
</dbReference>